<feature type="domain" description="Sialate O-acetylesterase" evidence="3">
    <location>
        <begin position="31"/>
        <end position="264"/>
    </location>
</feature>
<feature type="chain" id="PRO_5016892160" description="Sialate O-acetylesterase domain-containing protein" evidence="2">
    <location>
        <begin position="21"/>
        <end position="272"/>
    </location>
</feature>
<dbReference type="InterPro" id="IPR036514">
    <property type="entry name" value="SGNH_hydro_sf"/>
</dbReference>
<dbReference type="SUPFAM" id="SSF52266">
    <property type="entry name" value="SGNH hydrolase"/>
    <property type="match status" value="1"/>
</dbReference>
<comment type="caution">
    <text evidence="4">The sequence shown here is derived from an EMBL/GenBank/DDBJ whole genome shotgun (WGS) entry which is preliminary data.</text>
</comment>
<keyword evidence="5" id="KW-1185">Reference proteome</keyword>
<dbReference type="RefSeq" id="WP_112305745.1">
    <property type="nucleotide sequence ID" value="NZ_QMDV01000003.1"/>
</dbReference>
<evidence type="ECO:0000256" key="2">
    <source>
        <dbReference type="SAM" id="SignalP"/>
    </source>
</evidence>
<dbReference type="Proteomes" id="UP000251692">
    <property type="component" value="Unassembled WGS sequence"/>
</dbReference>
<keyword evidence="2" id="KW-0732">Signal</keyword>
<protein>
    <recommendedName>
        <fullName evidence="3">Sialate O-acetylesterase domain-containing protein</fullName>
    </recommendedName>
</protein>
<dbReference type="EMBL" id="QMDV01000003">
    <property type="protein sequence ID" value="RAU82152.1"/>
    <property type="molecule type" value="Genomic_DNA"/>
</dbReference>
<dbReference type="AlphaFoldDB" id="A0A364RCY4"/>
<dbReference type="Pfam" id="PF03629">
    <property type="entry name" value="SASA"/>
    <property type="match status" value="1"/>
</dbReference>
<dbReference type="Gene3D" id="3.40.50.1110">
    <property type="entry name" value="SGNH hydrolase"/>
    <property type="match status" value="1"/>
</dbReference>
<keyword evidence="1" id="KW-0378">Hydrolase</keyword>
<evidence type="ECO:0000313" key="4">
    <source>
        <dbReference type="EMBL" id="RAU82152.1"/>
    </source>
</evidence>
<sequence length="272" mass="30855">MNRIFYLLLTALLPALLLTACKERTYPEKTVEVHIILGQSNALGKADTYALPAELNEPLKGAHIYNKATGKFENIQAGVNTQSGRDEFGPLIRMAYLMQRHRNRDIYFIVAGAENSQLYNSGSKEVADWNPKSGELITEAKRTIENARTAIMSQGMKPKFLTVTWWQGENDALTEERAFAYLENERAFFASLDEVPYLSKTRRVVYKIFSEVGPYAQFVNQAKEERASSDPRTVALIDTRNYTRIPQDPINADTEGQLQAGFDLYMAIRDIR</sequence>
<dbReference type="InterPro" id="IPR005181">
    <property type="entry name" value="SASA"/>
</dbReference>
<dbReference type="OrthoDB" id="852035at2"/>
<feature type="signal peptide" evidence="2">
    <location>
        <begin position="1"/>
        <end position="20"/>
    </location>
</feature>
<reference evidence="4 5" key="2">
    <citation type="submission" date="2018-07" db="EMBL/GenBank/DDBJ databases">
        <title>Pontibacter sp. 2b14 genomic sequence and assembly.</title>
        <authorList>
            <person name="Du Z.-J."/>
        </authorList>
    </citation>
    <scope>NUCLEOTIDE SEQUENCE [LARGE SCALE GENOMIC DNA]</scope>
    <source>
        <strain evidence="4 5">2b14</strain>
    </source>
</reference>
<dbReference type="PROSITE" id="PS51257">
    <property type="entry name" value="PROKAR_LIPOPROTEIN"/>
    <property type="match status" value="1"/>
</dbReference>
<evidence type="ECO:0000256" key="1">
    <source>
        <dbReference type="ARBA" id="ARBA00022801"/>
    </source>
</evidence>
<name>A0A364RCY4_9BACT</name>
<gene>
    <name evidence="4" type="ORF">DP923_10115</name>
</gene>
<evidence type="ECO:0000313" key="5">
    <source>
        <dbReference type="Proteomes" id="UP000251692"/>
    </source>
</evidence>
<dbReference type="GO" id="GO:0016788">
    <property type="term" value="F:hydrolase activity, acting on ester bonds"/>
    <property type="evidence" value="ECO:0007669"/>
    <property type="project" value="UniProtKB-ARBA"/>
</dbReference>
<proteinExistence type="predicted"/>
<accession>A0A364RCY4</accession>
<reference evidence="4 5" key="1">
    <citation type="submission" date="2018-06" db="EMBL/GenBank/DDBJ databases">
        <authorList>
            <person name="Liu Z.-W."/>
        </authorList>
    </citation>
    <scope>NUCLEOTIDE SEQUENCE [LARGE SCALE GENOMIC DNA]</scope>
    <source>
        <strain evidence="4 5">2b14</strain>
    </source>
</reference>
<evidence type="ECO:0000259" key="3">
    <source>
        <dbReference type="Pfam" id="PF03629"/>
    </source>
</evidence>
<organism evidence="4 5">
    <name type="scientific">Pontibacter arcticus</name>
    <dbReference type="NCBI Taxonomy" id="2080288"/>
    <lineage>
        <taxon>Bacteria</taxon>
        <taxon>Pseudomonadati</taxon>
        <taxon>Bacteroidota</taxon>
        <taxon>Cytophagia</taxon>
        <taxon>Cytophagales</taxon>
        <taxon>Hymenobacteraceae</taxon>
        <taxon>Pontibacter</taxon>
    </lineage>
</organism>